<gene>
    <name evidence="1" type="ORF">BJ969_005944</name>
</gene>
<organism evidence="1 2">
    <name type="scientific">Saccharopolyspora gloriosae</name>
    <dbReference type="NCBI Taxonomy" id="455344"/>
    <lineage>
        <taxon>Bacteria</taxon>
        <taxon>Bacillati</taxon>
        <taxon>Actinomycetota</taxon>
        <taxon>Actinomycetes</taxon>
        <taxon>Pseudonocardiales</taxon>
        <taxon>Pseudonocardiaceae</taxon>
        <taxon>Saccharopolyspora</taxon>
    </lineage>
</organism>
<dbReference type="PANTHER" id="PTHR43162">
    <property type="match status" value="1"/>
</dbReference>
<comment type="caution">
    <text evidence="1">The sequence shown here is derived from an EMBL/GenBank/DDBJ whole genome shotgun (WGS) entry which is preliminary data.</text>
</comment>
<dbReference type="SUPFAM" id="SSF51735">
    <property type="entry name" value="NAD(P)-binding Rossmann-fold domains"/>
    <property type="match status" value="1"/>
</dbReference>
<reference evidence="1 2" key="1">
    <citation type="submission" date="2020-08" db="EMBL/GenBank/DDBJ databases">
        <title>Sequencing the genomes of 1000 actinobacteria strains.</title>
        <authorList>
            <person name="Klenk H.-P."/>
        </authorList>
    </citation>
    <scope>NUCLEOTIDE SEQUENCE [LARGE SCALE GENOMIC DNA]</scope>
    <source>
        <strain evidence="1 2">DSM 45582</strain>
    </source>
</reference>
<dbReference type="InterPro" id="IPR036291">
    <property type="entry name" value="NAD(P)-bd_dom_sf"/>
</dbReference>
<accession>A0A840NJT9</accession>
<proteinExistence type="predicted"/>
<sequence length="269" mass="28404">MTVLLIGGTGKTGRPLSRLLPAARVASRNPGPGRVRFDWNDPTTFRPALAGVRAAYLVPPLAELEPMRLVAPFLAEATAAGVRRVVLLGSLIVLPGAPGVDELVREVRRMPESAVLRPSGFMQNVLGGHPLGDGLREHDELVSAAGDGRLGWIDADDIAAVAARLLTGPAPEGEHLLTGPESLSYPEVAEVLSEVTGRRIRHRAVSVAERTEIFRATGMPDAFAAALGAVDAGIRDGAEDCTTTTAAEILGRPPRSFREFARAHLAELA</sequence>
<dbReference type="InterPro" id="IPR051604">
    <property type="entry name" value="Ergot_Alk_Oxidoreductase"/>
</dbReference>
<evidence type="ECO:0000313" key="1">
    <source>
        <dbReference type="EMBL" id="MBB5072856.1"/>
    </source>
</evidence>
<dbReference type="Gene3D" id="3.40.50.720">
    <property type="entry name" value="NAD(P)-binding Rossmann-like Domain"/>
    <property type="match status" value="1"/>
</dbReference>
<keyword evidence="2" id="KW-1185">Reference proteome</keyword>
<evidence type="ECO:0000313" key="2">
    <source>
        <dbReference type="Proteomes" id="UP000580474"/>
    </source>
</evidence>
<dbReference type="Proteomes" id="UP000580474">
    <property type="component" value="Unassembled WGS sequence"/>
</dbReference>
<dbReference type="AlphaFoldDB" id="A0A840NJT9"/>
<dbReference type="PANTHER" id="PTHR43162:SF1">
    <property type="entry name" value="PRESTALK A DIFFERENTIATION PROTEIN A"/>
    <property type="match status" value="1"/>
</dbReference>
<dbReference type="RefSeq" id="WP_184484477.1">
    <property type="nucleotide sequence ID" value="NZ_JACHIV010000001.1"/>
</dbReference>
<dbReference type="Gene3D" id="3.90.25.10">
    <property type="entry name" value="UDP-galactose 4-epimerase, domain 1"/>
    <property type="match status" value="1"/>
</dbReference>
<name>A0A840NJT9_9PSEU</name>
<protein>
    <submittedName>
        <fullName evidence="1">Uncharacterized protein YbjT (DUF2867 family)</fullName>
    </submittedName>
</protein>
<dbReference type="EMBL" id="JACHIV010000001">
    <property type="protein sequence ID" value="MBB5072856.1"/>
    <property type="molecule type" value="Genomic_DNA"/>
</dbReference>